<dbReference type="InterPro" id="IPR002035">
    <property type="entry name" value="VWF_A"/>
</dbReference>
<accession>A0A1E2ULL1</accession>
<feature type="domain" description="VWFA" evidence="1">
    <location>
        <begin position="49"/>
        <end position="302"/>
    </location>
</feature>
<dbReference type="Gene3D" id="3.40.50.410">
    <property type="entry name" value="von Willebrand factor, type A domain"/>
    <property type="match status" value="1"/>
</dbReference>
<dbReference type="InterPro" id="IPR011047">
    <property type="entry name" value="Quinoprotein_ADH-like_sf"/>
</dbReference>
<dbReference type="InterPro" id="IPR036465">
    <property type="entry name" value="vWFA_dom_sf"/>
</dbReference>
<dbReference type="PROSITE" id="PS50234">
    <property type="entry name" value="VWFA"/>
    <property type="match status" value="1"/>
</dbReference>
<evidence type="ECO:0000313" key="2">
    <source>
        <dbReference type="EMBL" id="ODB95462.1"/>
    </source>
</evidence>
<proteinExistence type="predicted"/>
<dbReference type="EMBL" id="LVJZ01000003">
    <property type="protein sequence ID" value="ODB95462.1"/>
    <property type="molecule type" value="Genomic_DNA"/>
</dbReference>
<dbReference type="STRING" id="1818881.A3196_01060"/>
<dbReference type="AlphaFoldDB" id="A0A1E2ULL1"/>
<dbReference type="SUPFAM" id="SSF53300">
    <property type="entry name" value="vWA-like"/>
    <property type="match status" value="1"/>
</dbReference>
<dbReference type="Gene3D" id="2.40.10.480">
    <property type="match status" value="1"/>
</dbReference>
<dbReference type="RefSeq" id="WP_069024031.1">
    <property type="nucleotide sequence ID" value="NZ_LVJZ01000003.1"/>
</dbReference>
<evidence type="ECO:0000313" key="3">
    <source>
        <dbReference type="Proteomes" id="UP000094849"/>
    </source>
</evidence>
<name>A0A1E2ULL1_9GAMM</name>
<organism evidence="2 3">
    <name type="scientific">Candidatus Thiodiazotropha endoloripes</name>
    <dbReference type="NCBI Taxonomy" id="1818881"/>
    <lineage>
        <taxon>Bacteria</taxon>
        <taxon>Pseudomonadati</taxon>
        <taxon>Pseudomonadota</taxon>
        <taxon>Gammaproteobacteria</taxon>
        <taxon>Chromatiales</taxon>
        <taxon>Sedimenticolaceae</taxon>
        <taxon>Candidatus Thiodiazotropha</taxon>
    </lineage>
</organism>
<comment type="caution">
    <text evidence="2">The sequence shown here is derived from an EMBL/GenBank/DDBJ whole genome shotgun (WGS) entry which is preliminary data.</text>
</comment>
<protein>
    <recommendedName>
        <fullName evidence="1">VWFA domain-containing protein</fullName>
    </recommendedName>
</protein>
<gene>
    <name evidence="2" type="ORF">A3196_01060</name>
</gene>
<evidence type="ECO:0000259" key="1">
    <source>
        <dbReference type="PROSITE" id="PS50234"/>
    </source>
</evidence>
<reference evidence="2 3" key="1">
    <citation type="submission" date="2016-03" db="EMBL/GenBank/DDBJ databases">
        <title>Chemosynthetic sulphur-oxidizing symbionts of marine invertebrate animals are capable of nitrogen fixation.</title>
        <authorList>
            <person name="Petersen J.M."/>
            <person name="Kemper A."/>
            <person name="Gruber-Vodicka H."/>
            <person name="Cardini U."/>
            <person name="Geest Mvander."/>
            <person name="Kleiner M."/>
            <person name="Bulgheresi S."/>
            <person name="Fussmann M."/>
            <person name="Herbold C."/>
            <person name="Seah B.K.B."/>
            <person name="Antony C.Paul."/>
            <person name="Liu D."/>
            <person name="Belitz A."/>
            <person name="Weber M."/>
        </authorList>
    </citation>
    <scope>NUCLEOTIDE SEQUENCE [LARGE SCALE GENOMIC DNA]</scope>
    <source>
        <strain evidence="2">G_D</strain>
    </source>
</reference>
<sequence>MLFTKQTPQFKHQLPSFCSALILSLSAQISVADDIEIYLQEPPDPVPPNVLFVLDESGSMSSGSPSRRNQLVDAMTGVVNNPDLANTNAALLGYTTRWGNNGTLYMRAHSGEFKLFDGNESSFTSQVSSLQTISYTPTVKAMEAAVDWFRRDRTFTDYFGNSMTSPIDGDPEDNWCRPNHIVLLSDGAPNSNSPTSGQAYGLTSYEGTNCVRNSTSRWQNGRCAKEIARWAYTTDLEEGTGWHETQNITTHTIGFDTSTGSSTEIFLQSLVGDNAGGGNYYQVDSNAPADSVTGLSNVLTSIIVDAQESIPYAYTAPVIPFNPDNAAISGDRIYIPLFVPSTTTFWKGNLKSYSFAVSDGNIVILDELGSSVVNEAYEFTGSQDYWNDSSDGGETLEGGAASHTGSHGIRNLYTNLNGSAPLSDSTNRVIFSNTAITNAMMGVATDEERVDLLNWITWDPTWTINNTDEEPHTGVMGAPIHTQPAVVNYAAGDVVLLPTSEGVLTAIDADTGAELWAFMPVDFLSEINTIKTNNPSTTPFYGLDGPLTVYEVGSSKMAIVGMRRGGKKYFLLDVTNRDAPVFVREIAAASDVNFSGLAQTWSKPLFVNINVGGTATPVLIFGGGYDTDQDTATSRSADDEGNFIFIVNATDGSLLRTVSNSGADITVSNMTNSIPSDVMTIDIDGDAMVDRIYASDVGGRIIRVDVDSMSGAVIADVNSSGGFRRFFNTPQAGYYSKGGVQFVSILIGSGNRTDPLDGSTTDRFYMIKDRAVWNPPTSYTTVTQSMLLNATNTPPTRSDVLNPANGGWYFDLSNTEKSYSKAILYNYAVIFTTFSATRADDLGDCEARGSAGTARVYAVDMIDANAKFNWNGGSEDNLTVNDRSDTLNMLGIPPSPMLVFPGDLDDQGGQILGNKVHLLVGIEKKRDWDDYFLPTYWEEVIDD</sequence>
<keyword evidence="3" id="KW-1185">Reference proteome</keyword>
<dbReference type="SUPFAM" id="SSF50998">
    <property type="entry name" value="Quinoprotein alcohol dehydrogenase-like"/>
    <property type="match status" value="1"/>
</dbReference>
<dbReference type="Proteomes" id="UP000094849">
    <property type="component" value="Unassembled WGS sequence"/>
</dbReference>